<evidence type="ECO:0000313" key="2">
    <source>
        <dbReference type="Proteomes" id="UP000236291"/>
    </source>
</evidence>
<proteinExistence type="predicted"/>
<comment type="caution">
    <text evidence="1">The sequence shown here is derived from an EMBL/GenBank/DDBJ whole genome shotgun (WGS) entry which is preliminary data.</text>
</comment>
<reference evidence="1 2" key="1">
    <citation type="journal article" date="2014" name="Am. J. Bot.">
        <title>Genome assembly and annotation for red clover (Trifolium pratense; Fabaceae).</title>
        <authorList>
            <person name="Istvanek J."/>
            <person name="Jaros M."/>
            <person name="Krenek A."/>
            <person name="Repkova J."/>
        </authorList>
    </citation>
    <scope>NUCLEOTIDE SEQUENCE [LARGE SCALE GENOMIC DNA]</scope>
    <source>
        <strain evidence="2">cv. Tatra</strain>
        <tissue evidence="1">Young leaves</tissue>
    </source>
</reference>
<organism evidence="1 2">
    <name type="scientific">Trifolium pratense</name>
    <name type="common">Red clover</name>
    <dbReference type="NCBI Taxonomy" id="57577"/>
    <lineage>
        <taxon>Eukaryota</taxon>
        <taxon>Viridiplantae</taxon>
        <taxon>Streptophyta</taxon>
        <taxon>Embryophyta</taxon>
        <taxon>Tracheophyta</taxon>
        <taxon>Spermatophyta</taxon>
        <taxon>Magnoliopsida</taxon>
        <taxon>eudicotyledons</taxon>
        <taxon>Gunneridae</taxon>
        <taxon>Pentapetalae</taxon>
        <taxon>rosids</taxon>
        <taxon>fabids</taxon>
        <taxon>Fabales</taxon>
        <taxon>Fabaceae</taxon>
        <taxon>Papilionoideae</taxon>
        <taxon>50 kb inversion clade</taxon>
        <taxon>NPAAA clade</taxon>
        <taxon>Hologalegina</taxon>
        <taxon>IRL clade</taxon>
        <taxon>Trifolieae</taxon>
        <taxon>Trifolium</taxon>
    </lineage>
</organism>
<accession>A0A2K3K5Y8</accession>
<gene>
    <name evidence="1" type="ORF">L195_g060791</name>
</gene>
<evidence type="ECO:0000313" key="1">
    <source>
        <dbReference type="EMBL" id="PNX61704.1"/>
    </source>
</evidence>
<dbReference type="Proteomes" id="UP000236291">
    <property type="component" value="Unassembled WGS sequence"/>
</dbReference>
<name>A0A2K3K5Y8_TRIPR</name>
<dbReference type="EMBL" id="ASHM01143185">
    <property type="protein sequence ID" value="PNX61704.1"/>
    <property type="molecule type" value="Genomic_DNA"/>
</dbReference>
<dbReference type="AlphaFoldDB" id="A0A2K3K5Y8"/>
<reference evidence="1 2" key="2">
    <citation type="journal article" date="2017" name="Front. Plant Sci.">
        <title>Gene Classification and Mining of Molecular Markers Useful in Red Clover (Trifolium pratense) Breeding.</title>
        <authorList>
            <person name="Istvanek J."/>
            <person name="Dluhosova J."/>
            <person name="Dluhos P."/>
            <person name="Patkova L."/>
            <person name="Nedelnik J."/>
            <person name="Repkova J."/>
        </authorList>
    </citation>
    <scope>NUCLEOTIDE SEQUENCE [LARGE SCALE GENOMIC DNA]</scope>
    <source>
        <strain evidence="2">cv. Tatra</strain>
        <tissue evidence="1">Young leaves</tissue>
    </source>
</reference>
<sequence>DACLRLKHGLQVYQLEGKKELLLSAQQAADNFCIFDRFSVQS</sequence>
<feature type="non-terminal residue" evidence="1">
    <location>
        <position position="1"/>
    </location>
</feature>
<protein>
    <submittedName>
        <fullName evidence="1">Uncharacterized protein</fullName>
    </submittedName>
</protein>